<dbReference type="AlphaFoldDB" id="A0A220U3F7"/>
<reference evidence="4 5" key="1">
    <citation type="submission" date="2017-07" db="EMBL/GenBank/DDBJ databases">
        <title>Virgibacillus sp. LM2416.</title>
        <authorList>
            <person name="Tak E.J."/>
            <person name="Bae J.-W."/>
        </authorList>
    </citation>
    <scope>NUCLEOTIDE SEQUENCE [LARGE SCALE GENOMIC DNA]</scope>
    <source>
        <strain evidence="4 5">LM2416</strain>
    </source>
</reference>
<organism evidence="4 5">
    <name type="scientific">Virgibacillus phasianinus</name>
    <dbReference type="NCBI Taxonomy" id="2017483"/>
    <lineage>
        <taxon>Bacteria</taxon>
        <taxon>Bacillati</taxon>
        <taxon>Bacillota</taxon>
        <taxon>Bacilli</taxon>
        <taxon>Bacillales</taxon>
        <taxon>Bacillaceae</taxon>
        <taxon>Virgibacillus</taxon>
    </lineage>
</organism>
<feature type="domain" description="Fumarylacetoacetase-like C-terminal" evidence="3">
    <location>
        <begin position="46"/>
        <end position="250"/>
    </location>
</feature>
<evidence type="ECO:0000313" key="4">
    <source>
        <dbReference type="EMBL" id="ASK62630.1"/>
    </source>
</evidence>
<dbReference type="NCBIfam" id="TIGR02305">
    <property type="entry name" value="HpaG-N-term"/>
    <property type="match status" value="1"/>
</dbReference>
<gene>
    <name evidence="4" type="ORF">CFK37_10935</name>
</gene>
<comment type="similarity">
    <text evidence="1">Belongs to the FAH family.</text>
</comment>
<dbReference type="GO" id="GO:0046872">
    <property type="term" value="F:metal ion binding"/>
    <property type="evidence" value="ECO:0007669"/>
    <property type="project" value="UniProtKB-KW"/>
</dbReference>
<dbReference type="EMBL" id="CP022315">
    <property type="protein sequence ID" value="ASK62630.1"/>
    <property type="molecule type" value="Genomic_DNA"/>
</dbReference>
<evidence type="ECO:0000313" key="5">
    <source>
        <dbReference type="Proteomes" id="UP000198312"/>
    </source>
</evidence>
<dbReference type="KEGG" id="vil:CFK37_10935"/>
<dbReference type="GO" id="GO:0018800">
    <property type="term" value="F:5-oxopent-3-ene-1,2,5-tricarboxylate decarboxylase activity"/>
    <property type="evidence" value="ECO:0007669"/>
    <property type="project" value="InterPro"/>
</dbReference>
<proteinExistence type="inferred from homology"/>
<accession>A0A220U3F7</accession>
<dbReference type="Proteomes" id="UP000198312">
    <property type="component" value="Chromosome"/>
</dbReference>
<dbReference type="InterPro" id="IPR011234">
    <property type="entry name" value="Fumarylacetoacetase-like_C"/>
</dbReference>
<sequence>MHRAKVKFAGSDQFDEISTDYSDDITWNGRTFNHRDVSFQSPVTGTIYGTLLNFKGQLELMKDSLHDKPYNAPPEKPIMYIKPGNTVNSHNNAVAIPKDENTVQVGAALGVVFGKTATNVAKDHVMDYIAGYTIVNDVSIPHESFYRPDIKNKVRDGFCPVGPWVIDRDAVNDPDHIIIRVYVNGELVQENNTKNLVRSVAQLISEVTDFMTLYKGDTLLVGVPEHAPLVKKGDSVRIELSEVGFLENTFVDEADLVPGGGQR</sequence>
<keyword evidence="4" id="KW-0413">Isomerase</keyword>
<dbReference type="RefSeq" id="WP_089061889.1">
    <property type="nucleotide sequence ID" value="NZ_CP022315.1"/>
</dbReference>
<dbReference type="PANTHER" id="PTHR42796">
    <property type="entry name" value="FUMARYLACETOACETATE HYDROLASE DOMAIN-CONTAINING PROTEIN 2A-RELATED"/>
    <property type="match status" value="1"/>
</dbReference>
<evidence type="ECO:0000259" key="3">
    <source>
        <dbReference type="Pfam" id="PF01557"/>
    </source>
</evidence>
<keyword evidence="2" id="KW-0479">Metal-binding</keyword>
<dbReference type="OrthoDB" id="9805307at2"/>
<dbReference type="GO" id="GO:0008704">
    <property type="term" value="F:5-carboxymethyl-2-hydroxymuconate delta-isomerase activity"/>
    <property type="evidence" value="ECO:0007669"/>
    <property type="project" value="InterPro"/>
</dbReference>
<evidence type="ECO:0000256" key="1">
    <source>
        <dbReference type="ARBA" id="ARBA00010211"/>
    </source>
</evidence>
<dbReference type="Gene3D" id="3.90.850.10">
    <property type="entry name" value="Fumarylacetoacetase-like, C-terminal domain"/>
    <property type="match status" value="1"/>
</dbReference>
<dbReference type="Pfam" id="PF01557">
    <property type="entry name" value="FAA_hydrolase"/>
    <property type="match status" value="1"/>
</dbReference>
<dbReference type="InterPro" id="IPR036663">
    <property type="entry name" value="Fumarylacetoacetase_C_sf"/>
</dbReference>
<dbReference type="InterPro" id="IPR012686">
    <property type="entry name" value="HPA_isomer/decarb_N"/>
</dbReference>
<keyword evidence="5" id="KW-1185">Reference proteome</keyword>
<dbReference type="InterPro" id="IPR051121">
    <property type="entry name" value="FAH"/>
</dbReference>
<name>A0A220U3F7_9BACI</name>
<dbReference type="SUPFAM" id="SSF56529">
    <property type="entry name" value="FAH"/>
    <property type="match status" value="1"/>
</dbReference>
<dbReference type="PANTHER" id="PTHR42796:SF4">
    <property type="entry name" value="FUMARYLACETOACETATE HYDROLASE DOMAIN-CONTAINING PROTEIN 2A"/>
    <property type="match status" value="1"/>
</dbReference>
<dbReference type="GO" id="GO:0044281">
    <property type="term" value="P:small molecule metabolic process"/>
    <property type="evidence" value="ECO:0007669"/>
    <property type="project" value="UniProtKB-ARBA"/>
</dbReference>
<evidence type="ECO:0000256" key="2">
    <source>
        <dbReference type="ARBA" id="ARBA00022723"/>
    </source>
</evidence>
<protein>
    <submittedName>
        <fullName evidence="4">4-hydroxyphenylacetate isomerase</fullName>
    </submittedName>
</protein>